<evidence type="ECO:0000313" key="3">
    <source>
        <dbReference type="Proteomes" id="UP000320523"/>
    </source>
</evidence>
<dbReference type="AlphaFoldDB" id="A0A552JXY7"/>
<reference evidence="2 3" key="1">
    <citation type="submission" date="2019-01" db="EMBL/GenBank/DDBJ databases">
        <title>Coherence of Microcystis species and biogeography revealed through population genomics.</title>
        <authorList>
            <person name="Perez-Carrascal O.M."/>
            <person name="Terrat Y."/>
            <person name="Giani A."/>
            <person name="Fortin N."/>
            <person name="Tromas N."/>
            <person name="Shapiro B.J."/>
        </authorList>
    </citation>
    <scope>NUCLEOTIDE SEQUENCE [LARGE SCALE GENOMIC DNA]</scope>
    <source>
        <strain evidence="2">Mw_QC_S_20081001_S30D</strain>
    </source>
</reference>
<sequence length="59" mass="6464">MSQGKGEPRRETTCTPLLPLSPVQEASPVTAQCSKSLYNKNYTRLVTPSSKLAERANLD</sequence>
<protein>
    <submittedName>
        <fullName evidence="2">Uncharacterized protein</fullName>
    </submittedName>
</protein>
<dbReference type="Proteomes" id="UP000320523">
    <property type="component" value="Unassembled WGS sequence"/>
</dbReference>
<gene>
    <name evidence="2" type="ORF">EWV75_02590</name>
</gene>
<feature type="region of interest" description="Disordered" evidence="1">
    <location>
        <begin position="1"/>
        <end position="20"/>
    </location>
</feature>
<evidence type="ECO:0000256" key="1">
    <source>
        <dbReference type="SAM" id="MobiDB-lite"/>
    </source>
</evidence>
<comment type="caution">
    <text evidence="2">The sequence shown here is derived from an EMBL/GenBank/DDBJ whole genome shotgun (WGS) entry which is preliminary data.</text>
</comment>
<accession>A0A552JXY7</accession>
<feature type="compositionally biased region" description="Basic and acidic residues" evidence="1">
    <location>
        <begin position="1"/>
        <end position="12"/>
    </location>
</feature>
<organism evidence="2 3">
    <name type="scientific">Microcystis wesenbergii Mw_QC_S_20081001_S30D</name>
    <dbReference type="NCBI Taxonomy" id="2486245"/>
    <lineage>
        <taxon>Bacteria</taxon>
        <taxon>Bacillati</taxon>
        <taxon>Cyanobacteriota</taxon>
        <taxon>Cyanophyceae</taxon>
        <taxon>Oscillatoriophycideae</taxon>
        <taxon>Chroococcales</taxon>
        <taxon>Microcystaceae</taxon>
        <taxon>Microcystis</taxon>
    </lineage>
</organism>
<dbReference type="EMBL" id="SFAT01000030">
    <property type="protein sequence ID" value="TRV00622.1"/>
    <property type="molecule type" value="Genomic_DNA"/>
</dbReference>
<name>A0A552JXY7_9CHRO</name>
<evidence type="ECO:0000313" key="2">
    <source>
        <dbReference type="EMBL" id="TRV00622.1"/>
    </source>
</evidence>
<proteinExistence type="predicted"/>